<dbReference type="SFLD" id="SFLDS00029">
    <property type="entry name" value="Radical_SAM"/>
    <property type="match status" value="1"/>
</dbReference>
<dbReference type="PROSITE" id="PS51332">
    <property type="entry name" value="B12_BINDING"/>
    <property type="match status" value="1"/>
</dbReference>
<keyword evidence="9" id="KW-1185">Reference proteome</keyword>
<dbReference type="Gene3D" id="3.40.50.280">
    <property type="entry name" value="Cobalamin-binding domain"/>
    <property type="match status" value="1"/>
</dbReference>
<dbReference type="Pfam" id="PF02310">
    <property type="entry name" value="B12-binding"/>
    <property type="match status" value="1"/>
</dbReference>
<feature type="domain" description="Radical SAM core" evidence="7">
    <location>
        <begin position="173"/>
        <end position="408"/>
    </location>
</feature>
<dbReference type="InterPro" id="IPR025288">
    <property type="entry name" value="DUF4080"/>
</dbReference>
<dbReference type="CDD" id="cd01335">
    <property type="entry name" value="Radical_SAM"/>
    <property type="match status" value="1"/>
</dbReference>
<comment type="cofactor">
    <cofactor evidence="1">
        <name>[4Fe-4S] cluster</name>
        <dbReference type="ChEBI" id="CHEBI:49883"/>
    </cofactor>
</comment>
<dbReference type="Proteomes" id="UP000075737">
    <property type="component" value="Unassembled WGS sequence"/>
</dbReference>
<evidence type="ECO:0000256" key="3">
    <source>
        <dbReference type="ARBA" id="ARBA00022723"/>
    </source>
</evidence>
<accession>A0A162N446</accession>
<dbReference type="InterPro" id="IPR036724">
    <property type="entry name" value="Cobalamin-bd_sf"/>
</dbReference>
<evidence type="ECO:0000259" key="6">
    <source>
        <dbReference type="PROSITE" id="PS51332"/>
    </source>
</evidence>
<keyword evidence="4" id="KW-0408">Iron</keyword>
<keyword evidence="5" id="KW-0411">Iron-sulfur</keyword>
<dbReference type="InterPro" id="IPR034466">
    <property type="entry name" value="Methyltransferase_Class_B"/>
</dbReference>
<evidence type="ECO:0000256" key="4">
    <source>
        <dbReference type="ARBA" id="ARBA00023004"/>
    </source>
</evidence>
<dbReference type="GO" id="GO:0046872">
    <property type="term" value="F:metal ion binding"/>
    <property type="evidence" value="ECO:0007669"/>
    <property type="project" value="UniProtKB-KW"/>
</dbReference>
<name>A0A162N446_9FIRM</name>
<dbReference type="InterPro" id="IPR058240">
    <property type="entry name" value="rSAM_sf"/>
</dbReference>
<dbReference type="GO" id="GO:0003824">
    <property type="term" value="F:catalytic activity"/>
    <property type="evidence" value="ECO:0007669"/>
    <property type="project" value="InterPro"/>
</dbReference>
<organism evidence="8 9">
    <name type="scientific">Thermovenabulum gondwanense</name>
    <dbReference type="NCBI Taxonomy" id="520767"/>
    <lineage>
        <taxon>Bacteria</taxon>
        <taxon>Bacillati</taxon>
        <taxon>Bacillota</taxon>
        <taxon>Clostridia</taxon>
        <taxon>Thermosediminibacterales</taxon>
        <taxon>Thermosediminibacteraceae</taxon>
        <taxon>Thermovenabulum</taxon>
    </lineage>
</organism>
<evidence type="ECO:0000256" key="1">
    <source>
        <dbReference type="ARBA" id="ARBA00001966"/>
    </source>
</evidence>
<dbReference type="STRING" id="520767.ATZ99_00560"/>
<dbReference type="PANTHER" id="PTHR43409">
    <property type="entry name" value="ANAEROBIC MAGNESIUM-PROTOPORPHYRIN IX MONOMETHYL ESTER CYCLASE-RELATED"/>
    <property type="match status" value="1"/>
</dbReference>
<dbReference type="PANTHER" id="PTHR43409:SF16">
    <property type="entry name" value="SLR0320 PROTEIN"/>
    <property type="match status" value="1"/>
</dbReference>
<dbReference type="RefSeq" id="WP_068747258.1">
    <property type="nucleotide sequence ID" value="NZ_LOHZ01000014.1"/>
</dbReference>
<evidence type="ECO:0000259" key="7">
    <source>
        <dbReference type="PROSITE" id="PS51918"/>
    </source>
</evidence>
<dbReference type="InterPro" id="IPR006638">
    <property type="entry name" value="Elp3/MiaA/NifB-like_rSAM"/>
</dbReference>
<comment type="caution">
    <text evidence="8">The sequence shown here is derived from an EMBL/GenBank/DDBJ whole genome shotgun (WGS) entry which is preliminary data.</text>
</comment>
<dbReference type="SUPFAM" id="SSF102114">
    <property type="entry name" value="Radical SAM enzymes"/>
    <property type="match status" value="1"/>
</dbReference>
<dbReference type="Pfam" id="PF04055">
    <property type="entry name" value="Radical_SAM"/>
    <property type="match status" value="1"/>
</dbReference>
<dbReference type="InterPro" id="IPR007197">
    <property type="entry name" value="rSAM"/>
</dbReference>
<dbReference type="PROSITE" id="PS51918">
    <property type="entry name" value="RADICAL_SAM"/>
    <property type="match status" value="1"/>
</dbReference>
<reference evidence="8 9" key="1">
    <citation type="submission" date="2015-12" db="EMBL/GenBank/DDBJ databases">
        <title>Draft genome of Thermovenabulum gondwanense isolated from a red thermophilic microbial mat colonisisng an outflow channel of a bore well.</title>
        <authorList>
            <person name="Patel B.K."/>
        </authorList>
    </citation>
    <scope>NUCLEOTIDE SEQUENCE [LARGE SCALE GENOMIC DNA]</scope>
    <source>
        <strain evidence="8 9">R270</strain>
    </source>
</reference>
<dbReference type="InterPro" id="IPR051198">
    <property type="entry name" value="BchE-like"/>
</dbReference>
<dbReference type="SFLD" id="SFLDG01123">
    <property type="entry name" value="methyltransferase_(Class_B)"/>
    <property type="match status" value="1"/>
</dbReference>
<gene>
    <name evidence="8" type="ORF">ATZ99_00560</name>
</gene>
<dbReference type="InterPro" id="IPR023404">
    <property type="entry name" value="rSAM_horseshoe"/>
</dbReference>
<dbReference type="Pfam" id="PF13311">
    <property type="entry name" value="DUF4080"/>
    <property type="match status" value="1"/>
</dbReference>
<dbReference type="SUPFAM" id="SSF52242">
    <property type="entry name" value="Cobalamin (vitamin B12)-binding domain"/>
    <property type="match status" value="1"/>
</dbReference>
<dbReference type="CDD" id="cd02068">
    <property type="entry name" value="radical_SAM_B12_BD"/>
    <property type="match status" value="1"/>
</dbReference>
<dbReference type="InterPro" id="IPR006158">
    <property type="entry name" value="Cobalamin-bd"/>
</dbReference>
<dbReference type="Gene3D" id="3.80.30.20">
    <property type="entry name" value="tm_1862 like domain"/>
    <property type="match status" value="1"/>
</dbReference>
<dbReference type="GO" id="GO:0031419">
    <property type="term" value="F:cobalamin binding"/>
    <property type="evidence" value="ECO:0007669"/>
    <property type="project" value="InterPro"/>
</dbReference>
<keyword evidence="2" id="KW-0949">S-adenosyl-L-methionine</keyword>
<feature type="domain" description="B12-binding" evidence="6">
    <location>
        <begin position="1"/>
        <end position="137"/>
    </location>
</feature>
<evidence type="ECO:0000313" key="8">
    <source>
        <dbReference type="EMBL" id="KYO69183.1"/>
    </source>
</evidence>
<sequence>MRVVLVGINAKYIHTNLAIRNLKAYFEKDYKEEDIKINLLEATINDFLDDILERIVEFNPSVVGFSLYIWNFNQVLYLAENLKKVLPEVMVIFGGPEASYDIGGLLSRDYVDLIVIGEGEDTFSKLIIALKKGEKIEELRGIAFKDEKGIKINITQENVDMNLIPMSYEEELDFQNRIVYYETSRGCPFICTFCLSSLEKSVRVADLKKVEEDLRILAGKKTKIIKFVDRSFNYNIKRAIEILDIFRRIEGDTVFHCELNPELVSQEFVDRLRGIEKRLHFELGIQTTTPEALKEIKRTKDVEKALKGVKLLKEKGVPVHVDLIAGLPYDTFESFKEAFNKVYHLKPDELQLGFLKLLKGTAIRERAQSYGIVFRSQPPYEILYNKWMSYKELTILKGIARLIDKFYNSHRFENSLSYFERNFDTPFDFYLQLYGFLKEENFFFKENSLESLYEKLYFFAENLNLNLPYIMELLRYDYLLSGGKGKFPSIIDYNQEQKEIAKNFLKNKDRLIKIFENRYTLQEIMKHTKIGYFTFDIPFLEKKENMVLVFDAEGKKEILKIYI</sequence>
<evidence type="ECO:0000256" key="2">
    <source>
        <dbReference type="ARBA" id="ARBA00022691"/>
    </source>
</evidence>
<dbReference type="PATRIC" id="fig|520767.4.peg.58"/>
<evidence type="ECO:0000313" key="9">
    <source>
        <dbReference type="Proteomes" id="UP000075737"/>
    </source>
</evidence>
<keyword evidence="3" id="KW-0479">Metal-binding</keyword>
<protein>
    <submittedName>
        <fullName evidence="8">Uncharacterized protein</fullName>
    </submittedName>
</protein>
<proteinExistence type="predicted"/>
<dbReference type="SMART" id="SM00729">
    <property type="entry name" value="Elp3"/>
    <property type="match status" value="1"/>
</dbReference>
<dbReference type="EMBL" id="LOHZ01000014">
    <property type="protein sequence ID" value="KYO69183.1"/>
    <property type="molecule type" value="Genomic_DNA"/>
</dbReference>
<dbReference type="GO" id="GO:0051539">
    <property type="term" value="F:4 iron, 4 sulfur cluster binding"/>
    <property type="evidence" value="ECO:0007669"/>
    <property type="project" value="UniProtKB-KW"/>
</dbReference>
<dbReference type="AlphaFoldDB" id="A0A162N446"/>
<evidence type="ECO:0000256" key="5">
    <source>
        <dbReference type="ARBA" id="ARBA00023014"/>
    </source>
</evidence>
<dbReference type="GO" id="GO:0005829">
    <property type="term" value="C:cytosol"/>
    <property type="evidence" value="ECO:0007669"/>
    <property type="project" value="TreeGrafter"/>
</dbReference>
<dbReference type="SFLD" id="SFLDG01082">
    <property type="entry name" value="B12-binding_domain_containing"/>
    <property type="match status" value="1"/>
</dbReference>